<evidence type="ECO:0000256" key="3">
    <source>
        <dbReference type="ARBA" id="ARBA00023235"/>
    </source>
</evidence>
<evidence type="ECO:0000256" key="2">
    <source>
        <dbReference type="ARBA" id="ARBA00023211"/>
    </source>
</evidence>
<accession>A0ABU6CES4</accession>
<keyword evidence="5" id="KW-1185">Reference proteome</keyword>
<dbReference type="Gene3D" id="3.20.20.150">
    <property type="entry name" value="Divalent-metal-dependent TIM barrel enzymes"/>
    <property type="match status" value="1"/>
</dbReference>
<dbReference type="Proteomes" id="UP001352223">
    <property type="component" value="Unassembled WGS sequence"/>
</dbReference>
<dbReference type="RefSeq" id="WP_324770509.1">
    <property type="nucleotide sequence ID" value="NZ_BAAATS010000005.1"/>
</dbReference>
<keyword evidence="2" id="KW-0464">Manganese</keyword>
<dbReference type="NCBIfam" id="TIGR02635">
    <property type="entry name" value="RhaI_grampos"/>
    <property type="match status" value="1"/>
</dbReference>
<name>A0ABU6CES4_9ACTN</name>
<comment type="caution">
    <text evidence="4">The sequence shown here is derived from an EMBL/GenBank/DDBJ whole genome shotgun (WGS) entry which is preliminary data.</text>
</comment>
<keyword evidence="1" id="KW-0479">Metal-binding</keyword>
<dbReference type="PANTHER" id="PTHR30268">
    <property type="entry name" value="L-RHAMNOSE ISOMERASE"/>
    <property type="match status" value="1"/>
</dbReference>
<reference evidence="4 5" key="1">
    <citation type="submission" date="2022-10" db="EMBL/GenBank/DDBJ databases">
        <authorList>
            <person name="Xie J."/>
            <person name="Shen N."/>
        </authorList>
    </citation>
    <scope>NUCLEOTIDE SEQUENCE [LARGE SCALE GENOMIC DNA]</scope>
    <source>
        <strain evidence="4 5">DSM 41681</strain>
    </source>
</reference>
<dbReference type="InterPro" id="IPR036237">
    <property type="entry name" value="Xyl_isomerase-like_sf"/>
</dbReference>
<keyword evidence="3 4" id="KW-0413">Isomerase</keyword>
<proteinExistence type="predicted"/>
<evidence type="ECO:0000313" key="5">
    <source>
        <dbReference type="Proteomes" id="UP001352223"/>
    </source>
</evidence>
<protein>
    <submittedName>
        <fullName evidence="4">L-rhamnose isomerase</fullName>
        <ecNumber evidence="4">5.3.1.14</ecNumber>
    </submittedName>
</protein>
<sequence>MPDIAAVKAALASQRIETPSWGYGNSGTRFKVFAQAGVPRTAQEKLDDAAKVHEFTGIAPKVALHIPWDTVDDYAALAAYAKERGVELGTVNSNTFQDDDYKFGSVCHPDPKVRRKAVGHLLDCVDIMDATGSRDLKLWLADGTNYPGQDDIVARQDRLAESLAAVYERLGDDQRLLLEYKLFEPAFYTTDVPDWGTSYMQCMKLGERAQVVVDTGHHAPGTNIEFIVALLLREGKLGGFDFNSRFYADDDLMVGSADPFQLFRILHEVAGNGGFDAETNVAFMLDQCHNIEAKIPAVIRSVMNVQEATAKALLVDRDALAAAQREGDVLTANAVLMDAYNTDVRPLLRELREEQGLNPDPVAAYHASGWQERIVAERVGGEQAGWGA</sequence>
<organism evidence="4 5">
    <name type="scientific">Streptomyces kunmingensis</name>
    <dbReference type="NCBI Taxonomy" id="68225"/>
    <lineage>
        <taxon>Bacteria</taxon>
        <taxon>Bacillati</taxon>
        <taxon>Actinomycetota</taxon>
        <taxon>Actinomycetes</taxon>
        <taxon>Kitasatosporales</taxon>
        <taxon>Streptomycetaceae</taxon>
        <taxon>Streptomyces</taxon>
    </lineage>
</organism>
<dbReference type="InterPro" id="IPR013457">
    <property type="entry name" value="Rhamnose_iso-rel"/>
</dbReference>
<evidence type="ECO:0000313" key="4">
    <source>
        <dbReference type="EMBL" id="MEB3962880.1"/>
    </source>
</evidence>
<dbReference type="GO" id="GO:0008740">
    <property type="term" value="F:L-rhamnose isomerase activity"/>
    <property type="evidence" value="ECO:0007669"/>
    <property type="project" value="UniProtKB-EC"/>
</dbReference>
<evidence type="ECO:0000256" key="1">
    <source>
        <dbReference type="ARBA" id="ARBA00022723"/>
    </source>
</evidence>
<gene>
    <name evidence="4" type="primary">rhaI</name>
    <name evidence="4" type="ORF">OKJ48_21895</name>
</gene>
<dbReference type="SUPFAM" id="SSF51658">
    <property type="entry name" value="Xylose isomerase-like"/>
    <property type="match status" value="1"/>
</dbReference>
<dbReference type="EMBL" id="JAOZYB010000190">
    <property type="protein sequence ID" value="MEB3962880.1"/>
    <property type="molecule type" value="Genomic_DNA"/>
</dbReference>
<dbReference type="InterPro" id="IPR050337">
    <property type="entry name" value="L-rhamnose_isomerase"/>
</dbReference>
<dbReference type="PANTHER" id="PTHR30268:SF0">
    <property type="entry name" value="L-RHAMNOSE ISOMERASE"/>
    <property type="match status" value="1"/>
</dbReference>
<dbReference type="EC" id="5.3.1.14" evidence="4"/>